<dbReference type="Gene3D" id="3.20.20.450">
    <property type="entry name" value="EAL domain"/>
    <property type="match status" value="1"/>
</dbReference>
<dbReference type="PANTHER" id="PTHR33121">
    <property type="entry name" value="CYCLIC DI-GMP PHOSPHODIESTERASE PDEF"/>
    <property type="match status" value="1"/>
</dbReference>
<dbReference type="PANTHER" id="PTHR33121:SF70">
    <property type="entry name" value="SIGNALING PROTEIN YKOW"/>
    <property type="match status" value="1"/>
</dbReference>
<proteinExistence type="predicted"/>
<organism evidence="2 3">
    <name type="scientific">Igneacidithiobacillus copahuensis</name>
    <dbReference type="NCBI Taxonomy" id="2724909"/>
    <lineage>
        <taxon>Bacteria</taxon>
        <taxon>Pseudomonadati</taxon>
        <taxon>Pseudomonadota</taxon>
        <taxon>Acidithiobacillia</taxon>
        <taxon>Acidithiobacillales</taxon>
        <taxon>Acidithiobacillaceae</taxon>
        <taxon>Igneacidithiobacillus</taxon>
    </lineage>
</organism>
<feature type="domain" description="EAL" evidence="1">
    <location>
        <begin position="1"/>
        <end position="237"/>
    </location>
</feature>
<dbReference type="Proteomes" id="UP001197378">
    <property type="component" value="Unassembled WGS sequence"/>
</dbReference>
<dbReference type="Pfam" id="PF00563">
    <property type="entry name" value="EAL"/>
    <property type="match status" value="1"/>
</dbReference>
<reference evidence="2" key="1">
    <citation type="journal article" date="2021" name="ISME J.">
        <title>Genomic evolution of the class Acidithiobacillia: deep-branching Proteobacteria living in extreme acidic conditions.</title>
        <authorList>
            <person name="Moya-Beltran A."/>
            <person name="Beard S."/>
            <person name="Rojas-Villalobos C."/>
            <person name="Issotta F."/>
            <person name="Gallardo Y."/>
            <person name="Ulloa R."/>
            <person name="Giaveno A."/>
            <person name="Degli Esposti M."/>
            <person name="Johnson D.B."/>
            <person name="Quatrini R."/>
        </authorList>
    </citation>
    <scope>NUCLEOTIDE SEQUENCE</scope>
    <source>
        <strain evidence="2">VAN18-1</strain>
    </source>
</reference>
<name>A0AAE2YPE6_9PROT</name>
<evidence type="ECO:0000313" key="3">
    <source>
        <dbReference type="Proteomes" id="UP001197378"/>
    </source>
</evidence>
<dbReference type="SUPFAM" id="SSF141868">
    <property type="entry name" value="EAL domain-like"/>
    <property type="match status" value="1"/>
</dbReference>
<dbReference type="CDD" id="cd01948">
    <property type="entry name" value="EAL"/>
    <property type="match status" value="1"/>
</dbReference>
<protein>
    <submittedName>
        <fullName evidence="2">EAL domain-containing protein</fullName>
    </submittedName>
</protein>
<evidence type="ECO:0000313" key="2">
    <source>
        <dbReference type="EMBL" id="MBU2787556.1"/>
    </source>
</evidence>
<dbReference type="GO" id="GO:0071111">
    <property type="term" value="F:cyclic-guanylate-specific phosphodiesterase activity"/>
    <property type="evidence" value="ECO:0007669"/>
    <property type="project" value="InterPro"/>
</dbReference>
<dbReference type="AlphaFoldDB" id="A0AAE2YPE6"/>
<gene>
    <name evidence="2" type="ORF">HFQ13_04935</name>
</gene>
<dbReference type="PROSITE" id="PS50883">
    <property type="entry name" value="EAL"/>
    <property type="match status" value="1"/>
</dbReference>
<keyword evidence="3" id="KW-1185">Reference proteome</keyword>
<dbReference type="EMBL" id="JAAXYO010000048">
    <property type="protein sequence ID" value="MBU2787556.1"/>
    <property type="molecule type" value="Genomic_DNA"/>
</dbReference>
<dbReference type="InterPro" id="IPR035919">
    <property type="entry name" value="EAL_sf"/>
</dbReference>
<dbReference type="InterPro" id="IPR001633">
    <property type="entry name" value="EAL_dom"/>
</dbReference>
<sequence>MLAYFQPIYSVYQERIVGVEALARVRASSGEILSPMQFLPSLSLAQRRELSRQMLLAGITLLETLDAKGISLDLSFNVDPDFMEDQDCVPCFLGVLGGTSITPQRITLELLESGDFLQGDIAVRRLQALRDTGANIALDDIGSAYSSLLRLKNLPIQKIKLDQELVRDLEREPKIMAFLQSMKFLADGLGATLIVEGVETATILDAVAQLQQDLVQGYAISRPMPAEAFVAFARDHARPSHSATPGSLLGAYAAHVLRRPLMYSLQNNHDVSSLIKYLDECPLLDYLRAHPCQASAPVLDAYAALLNGVRNRQHSMSVHQQISETEGRLQAILYDAIRAERRDAPGG</sequence>
<comment type="caution">
    <text evidence="2">The sequence shown here is derived from an EMBL/GenBank/DDBJ whole genome shotgun (WGS) entry which is preliminary data.</text>
</comment>
<accession>A0AAE2YPE6</accession>
<evidence type="ECO:0000259" key="1">
    <source>
        <dbReference type="PROSITE" id="PS50883"/>
    </source>
</evidence>
<dbReference type="InterPro" id="IPR050706">
    <property type="entry name" value="Cyclic-di-GMP_PDE-like"/>
</dbReference>
<dbReference type="SMART" id="SM00052">
    <property type="entry name" value="EAL"/>
    <property type="match status" value="1"/>
</dbReference>